<gene>
    <name evidence="1" type="ORF">OKA104_LOCUS52934</name>
</gene>
<dbReference type="Proteomes" id="UP000663881">
    <property type="component" value="Unassembled WGS sequence"/>
</dbReference>
<name>A0A820QUW7_9BILA</name>
<dbReference type="SUPFAM" id="SSF48371">
    <property type="entry name" value="ARM repeat"/>
    <property type="match status" value="1"/>
</dbReference>
<dbReference type="AlphaFoldDB" id="A0A820QUW7"/>
<protein>
    <submittedName>
        <fullName evidence="1">Uncharacterized protein</fullName>
    </submittedName>
</protein>
<dbReference type="Gene3D" id="1.25.10.10">
    <property type="entry name" value="Leucine-rich Repeat Variant"/>
    <property type="match status" value="1"/>
</dbReference>
<feature type="non-terminal residue" evidence="1">
    <location>
        <position position="144"/>
    </location>
</feature>
<dbReference type="InterPro" id="IPR011989">
    <property type="entry name" value="ARM-like"/>
</dbReference>
<evidence type="ECO:0000313" key="1">
    <source>
        <dbReference type="EMBL" id="CAF4428428.1"/>
    </source>
</evidence>
<accession>A0A820QUW7</accession>
<reference evidence="1" key="1">
    <citation type="submission" date="2021-02" db="EMBL/GenBank/DDBJ databases">
        <authorList>
            <person name="Nowell W R."/>
        </authorList>
    </citation>
    <scope>NUCLEOTIDE SEQUENCE</scope>
</reference>
<sequence length="144" mass="16458">NDHYPTLDLESIKDDLFMEKTSDKVSFLFLKAATVRKQVFSIEHMMLLSTMGKLDTYSMATRQNCLEALYSSIEHMNEKHLLKPELIDSLGEILKDKNEKIQKLAAATLCLIATDEKSRLSNSILEKLAVMLQCDDQKLLHNLL</sequence>
<dbReference type="InterPro" id="IPR016024">
    <property type="entry name" value="ARM-type_fold"/>
</dbReference>
<proteinExistence type="predicted"/>
<dbReference type="EMBL" id="CAJOAY010031830">
    <property type="protein sequence ID" value="CAF4428428.1"/>
    <property type="molecule type" value="Genomic_DNA"/>
</dbReference>
<feature type="non-terminal residue" evidence="1">
    <location>
        <position position="1"/>
    </location>
</feature>
<evidence type="ECO:0000313" key="2">
    <source>
        <dbReference type="Proteomes" id="UP000663881"/>
    </source>
</evidence>
<organism evidence="1 2">
    <name type="scientific">Adineta steineri</name>
    <dbReference type="NCBI Taxonomy" id="433720"/>
    <lineage>
        <taxon>Eukaryota</taxon>
        <taxon>Metazoa</taxon>
        <taxon>Spiralia</taxon>
        <taxon>Gnathifera</taxon>
        <taxon>Rotifera</taxon>
        <taxon>Eurotatoria</taxon>
        <taxon>Bdelloidea</taxon>
        <taxon>Adinetida</taxon>
        <taxon>Adinetidae</taxon>
        <taxon>Adineta</taxon>
    </lineage>
</organism>
<comment type="caution">
    <text evidence="1">The sequence shown here is derived from an EMBL/GenBank/DDBJ whole genome shotgun (WGS) entry which is preliminary data.</text>
</comment>